<proteinExistence type="predicted"/>
<dbReference type="Proteomes" id="UP000637061">
    <property type="component" value="Unassembled WGS sequence"/>
</dbReference>
<dbReference type="RefSeq" id="WP_198746238.1">
    <property type="nucleotide sequence ID" value="NZ_JAEHTE010000001.1"/>
</dbReference>
<evidence type="ECO:0000313" key="1">
    <source>
        <dbReference type="EMBL" id="MBI6882625.1"/>
    </source>
</evidence>
<protein>
    <submittedName>
        <fullName evidence="1">Uncharacterized protein</fullName>
    </submittedName>
</protein>
<organism evidence="1 2">
    <name type="scientific">Pseudomonas putida</name>
    <name type="common">Arthrobacter siderocapsulatus</name>
    <dbReference type="NCBI Taxonomy" id="303"/>
    <lineage>
        <taxon>Bacteria</taxon>
        <taxon>Pseudomonadati</taxon>
        <taxon>Pseudomonadota</taxon>
        <taxon>Gammaproteobacteria</taxon>
        <taxon>Pseudomonadales</taxon>
        <taxon>Pseudomonadaceae</taxon>
        <taxon>Pseudomonas</taxon>
    </lineage>
</organism>
<accession>A0A8I1JJQ1</accession>
<gene>
    <name evidence="1" type="ORF">JEU22_01760</name>
</gene>
<dbReference type="AlphaFoldDB" id="A0A8I1JJQ1"/>
<reference evidence="1" key="1">
    <citation type="submission" date="2020-12" db="EMBL/GenBank/DDBJ databases">
        <title>Enhanced detection system for hospital associated transmission using whole genome sequencing surveillance.</title>
        <authorList>
            <person name="Harrison L.H."/>
            <person name="Van Tyne D."/>
            <person name="Marsh J.W."/>
            <person name="Griffith M.P."/>
            <person name="Snyder D.J."/>
            <person name="Cooper V.S."/>
            <person name="Mustapha M."/>
        </authorList>
    </citation>
    <scope>NUCLEOTIDE SEQUENCE</scope>
    <source>
        <strain evidence="1">PSB00042</strain>
    </source>
</reference>
<evidence type="ECO:0000313" key="2">
    <source>
        <dbReference type="Proteomes" id="UP000637061"/>
    </source>
</evidence>
<name>A0A8I1JJQ1_PSEPU</name>
<dbReference type="EMBL" id="JAEHTE010000001">
    <property type="protein sequence ID" value="MBI6882625.1"/>
    <property type="molecule type" value="Genomic_DNA"/>
</dbReference>
<sequence length="119" mass="12906">MMRAGTYGCGKCQEPWSTIEKAKECCNATHLLCPLEDLPENAFIGHGLEYGYGKAFTGDWEIVYNHGTPADPVMVYPLPGLVCAMIEEISQNHLEEGGVAAQKRICESLGLGALFNAGR</sequence>
<comment type="caution">
    <text evidence="1">The sequence shown here is derived from an EMBL/GenBank/DDBJ whole genome shotgun (WGS) entry which is preliminary data.</text>
</comment>